<protein>
    <recommendedName>
        <fullName evidence="3">Head-to-tail adaptor</fullName>
    </recommendedName>
</protein>
<gene>
    <name evidence="1" type="ORF">F6B43_18345</name>
</gene>
<name>A0A5J5IW63_9MICO</name>
<evidence type="ECO:0008006" key="3">
    <source>
        <dbReference type="Google" id="ProtNLM"/>
    </source>
</evidence>
<dbReference type="AlphaFoldDB" id="A0A5J5IW63"/>
<comment type="caution">
    <text evidence="1">The sequence shown here is derived from an EMBL/GenBank/DDBJ whole genome shotgun (WGS) entry which is preliminary data.</text>
</comment>
<evidence type="ECO:0000313" key="2">
    <source>
        <dbReference type="Proteomes" id="UP000325827"/>
    </source>
</evidence>
<dbReference type="OrthoDB" id="5147644at2"/>
<keyword evidence="2" id="KW-1185">Reference proteome</keyword>
<dbReference type="EMBL" id="VYSA01000006">
    <property type="protein sequence ID" value="KAA9105009.1"/>
    <property type="molecule type" value="Genomic_DNA"/>
</dbReference>
<evidence type="ECO:0000313" key="1">
    <source>
        <dbReference type="EMBL" id="KAA9105009.1"/>
    </source>
</evidence>
<dbReference type="RefSeq" id="WP_150450468.1">
    <property type="nucleotide sequence ID" value="NZ_VYSA01000006.1"/>
</dbReference>
<proteinExistence type="predicted"/>
<sequence length="122" mass="13295">MTSTWYSATGQPAQDRLKAAWNDAPLMNLEALGLLLSVARTQVIAYSPAADDLSRWGTVQDFTGAPPDDLVYAQLQQARNLWNAGRAGGDGQIGGEFSYTPRPLDKTIQSIIRPTNVSPRVY</sequence>
<dbReference type="Proteomes" id="UP000325827">
    <property type="component" value="Unassembled WGS sequence"/>
</dbReference>
<organism evidence="1 2">
    <name type="scientific">Microbacterium rhizomatis</name>
    <dbReference type="NCBI Taxonomy" id="1631477"/>
    <lineage>
        <taxon>Bacteria</taxon>
        <taxon>Bacillati</taxon>
        <taxon>Actinomycetota</taxon>
        <taxon>Actinomycetes</taxon>
        <taxon>Micrococcales</taxon>
        <taxon>Microbacteriaceae</taxon>
        <taxon>Microbacterium</taxon>
    </lineage>
</organism>
<accession>A0A5J5IW63</accession>
<reference evidence="2" key="1">
    <citation type="submission" date="2019-09" db="EMBL/GenBank/DDBJ databases">
        <title>Mumia zhuanghuii sp. nov. isolated from the intestinal contents of plateau pika (Ochotona curzoniae) in the Qinghai-Tibet plateau of China.</title>
        <authorList>
            <person name="Tian Z."/>
        </authorList>
    </citation>
    <scope>NUCLEOTIDE SEQUENCE [LARGE SCALE GENOMIC DNA]</scope>
    <source>
        <strain evidence="2">JCM 30598</strain>
    </source>
</reference>